<organism evidence="3 4">
    <name type="scientific">Allorhizobium borbori</name>
    <dbReference type="NCBI Taxonomy" id="485907"/>
    <lineage>
        <taxon>Bacteria</taxon>
        <taxon>Pseudomonadati</taxon>
        <taxon>Pseudomonadota</taxon>
        <taxon>Alphaproteobacteria</taxon>
        <taxon>Hyphomicrobiales</taxon>
        <taxon>Rhizobiaceae</taxon>
        <taxon>Rhizobium/Agrobacterium group</taxon>
        <taxon>Allorhizobium</taxon>
    </lineage>
</organism>
<comment type="caution">
    <text evidence="3">The sequence shown here is derived from an EMBL/GenBank/DDBJ whole genome shotgun (WGS) entry which is preliminary data.</text>
</comment>
<dbReference type="InterPro" id="IPR001387">
    <property type="entry name" value="Cro/C1-type_HTH"/>
</dbReference>
<dbReference type="AlphaFoldDB" id="A0A7W6P1T2"/>
<protein>
    <submittedName>
        <fullName evidence="3">Transcriptional regulator with XRE-family HTH domain</fullName>
    </submittedName>
</protein>
<evidence type="ECO:0000313" key="3">
    <source>
        <dbReference type="EMBL" id="MBB4104092.1"/>
    </source>
</evidence>
<dbReference type="CDD" id="cd00093">
    <property type="entry name" value="HTH_XRE"/>
    <property type="match status" value="1"/>
</dbReference>
<keyword evidence="1" id="KW-0238">DNA-binding</keyword>
<dbReference type="InterPro" id="IPR010982">
    <property type="entry name" value="Lambda_DNA-bd_dom_sf"/>
</dbReference>
<name>A0A7W6P1T2_9HYPH</name>
<sequence>MTTPFGETIRRLREERGVTQKQMAEAIGVSAAYLSALEHGRRGTPSFNFLQRVAGYFNVIWDEAEELFSIASASDPRVTLDTAGLPAPYTALANRLARDFRELSPEIVEEIAAVLEKAEAKRYKGV</sequence>
<gene>
    <name evidence="3" type="ORF">GGQ66_002665</name>
</gene>
<accession>A0A7W6P1T2</accession>
<dbReference type="GO" id="GO:0005829">
    <property type="term" value="C:cytosol"/>
    <property type="evidence" value="ECO:0007669"/>
    <property type="project" value="TreeGrafter"/>
</dbReference>
<dbReference type="GO" id="GO:0003700">
    <property type="term" value="F:DNA-binding transcription factor activity"/>
    <property type="evidence" value="ECO:0007669"/>
    <property type="project" value="TreeGrafter"/>
</dbReference>
<dbReference type="Gene3D" id="1.10.260.40">
    <property type="entry name" value="lambda repressor-like DNA-binding domains"/>
    <property type="match status" value="1"/>
</dbReference>
<evidence type="ECO:0000256" key="1">
    <source>
        <dbReference type="ARBA" id="ARBA00023125"/>
    </source>
</evidence>
<dbReference type="RefSeq" id="WP_183793186.1">
    <property type="nucleotide sequence ID" value="NZ_JACIDU010000010.1"/>
</dbReference>
<dbReference type="Pfam" id="PF13560">
    <property type="entry name" value="HTH_31"/>
    <property type="match status" value="1"/>
</dbReference>
<dbReference type="SMART" id="SM00530">
    <property type="entry name" value="HTH_XRE"/>
    <property type="match status" value="1"/>
</dbReference>
<proteinExistence type="predicted"/>
<evidence type="ECO:0000259" key="2">
    <source>
        <dbReference type="PROSITE" id="PS50943"/>
    </source>
</evidence>
<evidence type="ECO:0000313" key="4">
    <source>
        <dbReference type="Proteomes" id="UP000584824"/>
    </source>
</evidence>
<dbReference type="Proteomes" id="UP000584824">
    <property type="component" value="Unassembled WGS sequence"/>
</dbReference>
<keyword evidence="4" id="KW-1185">Reference proteome</keyword>
<feature type="domain" description="HTH cro/C1-type" evidence="2">
    <location>
        <begin position="9"/>
        <end position="67"/>
    </location>
</feature>
<dbReference type="InterPro" id="IPR050807">
    <property type="entry name" value="TransReg_Diox_bact_type"/>
</dbReference>
<reference evidence="3 4" key="1">
    <citation type="submission" date="2020-08" db="EMBL/GenBank/DDBJ databases">
        <title>Genomic Encyclopedia of Type Strains, Phase IV (KMG-IV): sequencing the most valuable type-strain genomes for metagenomic binning, comparative biology and taxonomic classification.</title>
        <authorList>
            <person name="Goeker M."/>
        </authorList>
    </citation>
    <scope>NUCLEOTIDE SEQUENCE [LARGE SCALE GENOMIC DNA]</scope>
    <source>
        <strain evidence="3 4">DSM 26385</strain>
    </source>
</reference>
<dbReference type="PROSITE" id="PS50943">
    <property type="entry name" value="HTH_CROC1"/>
    <property type="match status" value="1"/>
</dbReference>
<dbReference type="PANTHER" id="PTHR46797">
    <property type="entry name" value="HTH-TYPE TRANSCRIPTIONAL REGULATOR"/>
    <property type="match status" value="1"/>
</dbReference>
<dbReference type="SUPFAM" id="SSF47413">
    <property type="entry name" value="lambda repressor-like DNA-binding domains"/>
    <property type="match status" value="1"/>
</dbReference>
<dbReference type="EMBL" id="JACIDU010000010">
    <property type="protein sequence ID" value="MBB4104092.1"/>
    <property type="molecule type" value="Genomic_DNA"/>
</dbReference>
<dbReference type="PANTHER" id="PTHR46797:SF1">
    <property type="entry name" value="METHYLPHOSPHONATE SYNTHASE"/>
    <property type="match status" value="1"/>
</dbReference>
<dbReference type="GO" id="GO:0003677">
    <property type="term" value="F:DNA binding"/>
    <property type="evidence" value="ECO:0007669"/>
    <property type="project" value="UniProtKB-KW"/>
</dbReference>